<organism evidence="1 2">
    <name type="scientific">Erythrobacter litoralis (strain HTCC2594)</name>
    <dbReference type="NCBI Taxonomy" id="314225"/>
    <lineage>
        <taxon>Bacteria</taxon>
        <taxon>Pseudomonadati</taxon>
        <taxon>Pseudomonadota</taxon>
        <taxon>Alphaproteobacteria</taxon>
        <taxon>Sphingomonadales</taxon>
        <taxon>Erythrobacteraceae</taxon>
        <taxon>Erythrobacter/Porphyrobacter group</taxon>
        <taxon>Erythrobacter</taxon>
    </lineage>
</organism>
<dbReference type="Pfam" id="PF12276">
    <property type="entry name" value="DUF3617"/>
    <property type="match status" value="1"/>
</dbReference>
<dbReference type="HOGENOM" id="CLU_140319_0_0_5"/>
<dbReference type="eggNOG" id="ENOG50318I3">
    <property type="taxonomic scope" value="Bacteria"/>
</dbReference>
<dbReference type="KEGG" id="eli:ELI_13930"/>
<dbReference type="InterPro" id="IPR022061">
    <property type="entry name" value="DUF3617"/>
</dbReference>
<dbReference type="STRING" id="314225.ELI_13930"/>
<protein>
    <recommendedName>
        <fullName evidence="3">DUF3617 family protein</fullName>
    </recommendedName>
</protein>
<evidence type="ECO:0000313" key="1">
    <source>
        <dbReference type="EMBL" id="ABC64878.1"/>
    </source>
</evidence>
<reference evidence="2" key="1">
    <citation type="journal article" date="2009" name="J. Bacteriol.">
        <title>Complete genome sequence of Erythrobacter litoralis HTCC2594.</title>
        <authorList>
            <person name="Oh H.M."/>
            <person name="Giovannoni S.J."/>
            <person name="Ferriera S."/>
            <person name="Johnson J."/>
            <person name="Cho J.C."/>
        </authorList>
    </citation>
    <scope>NUCLEOTIDE SEQUENCE [LARGE SCALE GENOMIC DNA]</scope>
    <source>
        <strain evidence="2">HTCC2594</strain>
    </source>
</reference>
<gene>
    <name evidence="1" type="ordered locus">ELI_13930</name>
</gene>
<accession>Q2N613</accession>
<keyword evidence="2" id="KW-1185">Reference proteome</keyword>
<name>Q2N613_ERYLH</name>
<dbReference type="EMBL" id="CP000157">
    <property type="protein sequence ID" value="ABC64878.1"/>
    <property type="molecule type" value="Genomic_DNA"/>
</dbReference>
<proteinExistence type="predicted"/>
<sequence length="157" mass="17690">MTYIPAYHYKENRGRQAEDDMKNSRARLRSTLIALGISITAFGVPAEAQAPGLAMLNRLQAGEWEIRYRDGAAPKRMCVRNGRELIQLRHREPNCNRFVVEDGDSEVTVQYTCRGNGYGRTNIRRESNVLVQLESQGIEGGLPFSFTAEGRRIGACR</sequence>
<evidence type="ECO:0008006" key="3">
    <source>
        <dbReference type="Google" id="ProtNLM"/>
    </source>
</evidence>
<dbReference type="AlphaFoldDB" id="Q2N613"/>
<dbReference type="Proteomes" id="UP000008808">
    <property type="component" value="Chromosome"/>
</dbReference>
<evidence type="ECO:0000313" key="2">
    <source>
        <dbReference type="Proteomes" id="UP000008808"/>
    </source>
</evidence>